<evidence type="ECO:0000256" key="1">
    <source>
        <dbReference type="SAM" id="Coils"/>
    </source>
</evidence>
<evidence type="ECO:0000256" key="2">
    <source>
        <dbReference type="SAM" id="MobiDB-lite"/>
    </source>
</evidence>
<dbReference type="FunCoup" id="I2GVT4">
    <property type="interactions" value="1485"/>
</dbReference>
<feature type="coiled-coil region" evidence="1">
    <location>
        <begin position="678"/>
        <end position="723"/>
    </location>
</feature>
<protein>
    <recommendedName>
        <fullName evidence="5">Mto2p-binding domain-containing protein</fullName>
    </recommendedName>
</protein>
<evidence type="ECO:0008006" key="5">
    <source>
        <dbReference type="Google" id="ProtNLM"/>
    </source>
</evidence>
<keyword evidence="1" id="KW-0175">Coiled coil</keyword>
<dbReference type="OrthoDB" id="4052563at2759"/>
<dbReference type="InParanoid" id="I2GVT4"/>
<dbReference type="GeneID" id="14492753"/>
<name>I2GVT4_HENB6</name>
<dbReference type="RefSeq" id="XP_004177755.1">
    <property type="nucleotide sequence ID" value="XM_004177707.1"/>
</dbReference>
<evidence type="ECO:0000313" key="4">
    <source>
        <dbReference type="Proteomes" id="UP000002866"/>
    </source>
</evidence>
<feature type="coiled-coil region" evidence="1">
    <location>
        <begin position="482"/>
        <end position="580"/>
    </location>
</feature>
<dbReference type="STRING" id="1071380.I2GVT4"/>
<evidence type="ECO:0000313" key="3">
    <source>
        <dbReference type="EMBL" id="CCH58236.1"/>
    </source>
</evidence>
<dbReference type="HOGENOM" id="CLU_378632_0_0_1"/>
<dbReference type="AlphaFoldDB" id="I2GVT4"/>
<organism evidence="3 4">
    <name type="scientific">Henningerozyma blattae (strain ATCC 34711 / CBS 6284 / DSM 70876 / NBRC 10599 / NRRL Y-10934 / UCD 77-7)</name>
    <name type="common">Yeast</name>
    <name type="synonym">Tetrapisispora blattae</name>
    <dbReference type="NCBI Taxonomy" id="1071380"/>
    <lineage>
        <taxon>Eukaryota</taxon>
        <taxon>Fungi</taxon>
        <taxon>Dikarya</taxon>
        <taxon>Ascomycota</taxon>
        <taxon>Saccharomycotina</taxon>
        <taxon>Saccharomycetes</taxon>
        <taxon>Saccharomycetales</taxon>
        <taxon>Saccharomycetaceae</taxon>
        <taxon>Henningerozyma</taxon>
    </lineage>
</organism>
<dbReference type="KEGG" id="tbl:TBLA_0A04410"/>
<accession>I2GVT4</accession>
<proteinExistence type="predicted"/>
<gene>
    <name evidence="3" type="primary">TBLA0A04410</name>
    <name evidence="3" type="ORF">TBLA_0A04410</name>
</gene>
<feature type="coiled-coil region" evidence="1">
    <location>
        <begin position="335"/>
        <end position="453"/>
    </location>
</feature>
<feature type="region of interest" description="Disordered" evidence="2">
    <location>
        <begin position="283"/>
        <end position="305"/>
    </location>
</feature>
<dbReference type="EMBL" id="HE806316">
    <property type="protein sequence ID" value="CCH58236.1"/>
    <property type="molecule type" value="Genomic_DNA"/>
</dbReference>
<dbReference type="Proteomes" id="UP000002866">
    <property type="component" value="Chromosome 1"/>
</dbReference>
<reference evidence="3 4" key="1">
    <citation type="journal article" date="2011" name="Proc. Natl. Acad. Sci. U.S.A.">
        <title>Evolutionary erosion of yeast sex chromosomes by mating-type switching accidents.</title>
        <authorList>
            <person name="Gordon J.L."/>
            <person name="Armisen D."/>
            <person name="Proux-Wera E."/>
            <person name="Oheigeartaigh S.S."/>
            <person name="Byrne K.P."/>
            <person name="Wolfe K.H."/>
        </authorList>
    </citation>
    <scope>NUCLEOTIDE SEQUENCE [LARGE SCALE GENOMIC DNA]</scope>
    <source>
        <strain evidence="4">ATCC 34711 / CBS 6284 / DSM 70876 / NBRC 10599 / NRRL Y-10934 / UCD 77-7</strain>
    </source>
</reference>
<keyword evidence="4" id="KW-1185">Reference proteome</keyword>
<sequence>MNRNKLNGDSDFSLNNVSYETDDFHQNFFNDPNDFLDQSSMEFTQGKSKLHDATINSNSLSPTRPNLLNSRTIRIETPTFIDSITTNTNNPTNSNPLIIKLQNELLNSKLKIMTLFEIIKQLQIDANIDDSLFKQLLVDINNISNIDELNSKLIAKDYQFIKLKEEFQNSLVEINEYLDNQQISSNMIDQLFNQILLEFSNFLNLSQIDDLNSSKDLNSDNLLIKIQVLNSILQTIFYHFKNNNNTNDHNSIEHMNNDALIHHHQNTNNNLDHAIAHSTDNDVSSSTTAVASNDSNQKKTLSNHGISSPIINDGMTNWKKLKDQVILNDEQSLIIIDLQNKLKKKDLRLIELQEQVMDLKSDLNEKDLQLNQLQEDILKLKSNGNDKDVKLIELKSQLNDKDSRFIEIQSNLKDKESKINDLKNNLNDKKLTINELKNNLNNKNKLFLDLEKISTETSQQLENYKIKLDDSIKESNNFKLVINDKDREIQSLNEKLNLNKETLNESISSFQSSLEKGTLKMRDLIAQNDRLKSNLDDNSINLKMRLQNTREERDRLSNQLKISNNYNQQLKLQLKNYNKNNFESELFKKHLLLHFNRCIKSFISVFEKSSIDHALKKLHQISLMDKISDSNGQHNLEKIYYYIEDALSLLIKTFTDAASPTTSQQQQQQQTFSSLSPTTEVNENYQELEKKYIFLSERRMLDEETYKAKIKSLERENEKLLESKYAFKLASS</sequence>